<protein>
    <submittedName>
        <fullName evidence="8">Antiholin-like murein hydrolase modulator LrgA</fullName>
    </submittedName>
</protein>
<evidence type="ECO:0000256" key="7">
    <source>
        <dbReference type="SAM" id="Phobius"/>
    </source>
</evidence>
<organism evidence="8 9">
    <name type="scientific">Staphylococcus pseudintermedius</name>
    <dbReference type="NCBI Taxonomy" id="283734"/>
    <lineage>
        <taxon>Bacteria</taxon>
        <taxon>Bacillati</taxon>
        <taxon>Bacillota</taxon>
        <taxon>Bacilli</taxon>
        <taxon>Bacillales</taxon>
        <taxon>Staphylococcaceae</taxon>
        <taxon>Staphylococcus</taxon>
        <taxon>Staphylococcus intermedius group</taxon>
    </lineage>
</organism>
<accession>A0A7T7SX87</accession>
<feature type="transmembrane region" description="Helical" evidence="7">
    <location>
        <begin position="46"/>
        <end position="67"/>
    </location>
</feature>
<dbReference type="PANTHER" id="PTHR33931">
    <property type="entry name" value="HOLIN-LIKE PROTEIN CIDA-RELATED"/>
    <property type="match status" value="1"/>
</dbReference>
<keyword evidence="8" id="KW-0378">Hydrolase</keyword>
<dbReference type="Proteomes" id="UP000595859">
    <property type="component" value="Chromosome"/>
</dbReference>
<keyword evidence="2" id="KW-1003">Cell membrane</keyword>
<reference evidence="8 9" key="1">
    <citation type="submission" date="2020-12" db="EMBL/GenBank/DDBJ databases">
        <title>Whole genome sequencing and de novo assembly of Staphylococcus pseudintermedius: a novel pangenome approach to unravel pathogenesis of canine pyoderma.</title>
        <authorList>
            <person name="Ferrer L."/>
            <person name="Perez D."/>
            <person name="Fonticoba R."/>
            <person name="Vines J."/>
            <person name="Fabregas N."/>
            <person name="Madronero S."/>
            <person name="Meroni G."/>
            <person name="Martino P."/>
            <person name="Martinez S."/>
            <person name="Cusco A."/>
            <person name="Migura L."/>
            <person name="Francino O."/>
        </authorList>
    </citation>
    <scope>NUCLEOTIDE SEQUENCE [LARGE SCALE GENOMIC DNA]</scope>
    <source>
        <strain evidence="8 9">HSP080</strain>
    </source>
</reference>
<dbReference type="InterPro" id="IPR005538">
    <property type="entry name" value="LrgA/CidA"/>
</dbReference>
<evidence type="ECO:0000256" key="5">
    <source>
        <dbReference type="ARBA" id="ARBA00022989"/>
    </source>
</evidence>
<evidence type="ECO:0000256" key="1">
    <source>
        <dbReference type="ARBA" id="ARBA00004651"/>
    </source>
</evidence>
<dbReference type="PANTHER" id="PTHR33931:SF4">
    <property type="entry name" value="ANTIHOLIN-LIKE PROTEIN LRGA"/>
    <property type="match status" value="1"/>
</dbReference>
<evidence type="ECO:0000313" key="8">
    <source>
        <dbReference type="EMBL" id="QQM98339.1"/>
    </source>
</evidence>
<comment type="subcellular location">
    <subcellularLocation>
        <location evidence="1">Cell membrane</location>
        <topology evidence="1">Multi-pass membrane protein</topology>
    </subcellularLocation>
</comment>
<proteinExistence type="predicted"/>
<evidence type="ECO:0000256" key="4">
    <source>
        <dbReference type="ARBA" id="ARBA00022852"/>
    </source>
</evidence>
<evidence type="ECO:0000256" key="2">
    <source>
        <dbReference type="ARBA" id="ARBA00022475"/>
    </source>
</evidence>
<dbReference type="AlphaFoldDB" id="A0A7T7SX87"/>
<dbReference type="NCBIfam" id="NF003155">
    <property type="entry name" value="PRK04125.1"/>
    <property type="match status" value="1"/>
</dbReference>
<evidence type="ECO:0000313" key="9">
    <source>
        <dbReference type="Proteomes" id="UP000595859"/>
    </source>
</evidence>
<dbReference type="EMBL" id="CP066884">
    <property type="protein sequence ID" value="QQM98339.1"/>
    <property type="molecule type" value="Genomic_DNA"/>
</dbReference>
<feature type="transmembrane region" description="Helical" evidence="7">
    <location>
        <begin position="104"/>
        <end position="126"/>
    </location>
</feature>
<dbReference type="GO" id="GO:0031640">
    <property type="term" value="P:killing of cells of another organism"/>
    <property type="evidence" value="ECO:0007669"/>
    <property type="project" value="UniProtKB-KW"/>
</dbReference>
<sequence length="160" mass="17454">MKSIRDAREVVKVKQKEEKTYSFLHQVLVIASVLFVSSIIESFMPIPMPASVIGLVLLFVLLCTGVIKLGQVEKVGTALTNNIGFLFVPAGISVVNSLDIISASPILIIGLIIISTILLLVFTGFASQILMRMTTKDKVATPPYESESERSAFTWLIISL</sequence>
<dbReference type="GO" id="GO:0005886">
    <property type="term" value="C:plasma membrane"/>
    <property type="evidence" value="ECO:0007669"/>
    <property type="project" value="UniProtKB-SubCell"/>
</dbReference>
<keyword evidence="4" id="KW-0204">Cytolysis</keyword>
<keyword evidence="5 7" id="KW-1133">Transmembrane helix</keyword>
<feature type="transmembrane region" description="Helical" evidence="7">
    <location>
        <begin position="79"/>
        <end position="98"/>
    </location>
</feature>
<keyword evidence="6 7" id="KW-0472">Membrane</keyword>
<name>A0A7T7SX87_STAPS</name>
<keyword evidence="3 7" id="KW-0812">Transmembrane</keyword>
<evidence type="ECO:0000256" key="3">
    <source>
        <dbReference type="ARBA" id="ARBA00022692"/>
    </source>
</evidence>
<feature type="transmembrane region" description="Helical" evidence="7">
    <location>
        <begin position="21"/>
        <end position="40"/>
    </location>
</feature>
<dbReference type="Pfam" id="PF03788">
    <property type="entry name" value="LrgA"/>
    <property type="match status" value="1"/>
</dbReference>
<evidence type="ECO:0000256" key="6">
    <source>
        <dbReference type="ARBA" id="ARBA00023136"/>
    </source>
</evidence>
<gene>
    <name evidence="8" type="primary">lrgA</name>
    <name evidence="8" type="ORF">JGZ15_01270</name>
</gene>
<dbReference type="GO" id="GO:0016787">
    <property type="term" value="F:hydrolase activity"/>
    <property type="evidence" value="ECO:0007669"/>
    <property type="project" value="UniProtKB-KW"/>
</dbReference>